<dbReference type="InterPro" id="IPR001138">
    <property type="entry name" value="Zn2Cys6_DnaBD"/>
</dbReference>
<evidence type="ECO:0000256" key="3">
    <source>
        <dbReference type="SAM" id="MobiDB-lite"/>
    </source>
</evidence>
<evidence type="ECO:0000313" key="5">
    <source>
        <dbReference type="EMBL" id="CEJ91481.1"/>
    </source>
</evidence>
<dbReference type="HOGENOM" id="CLU_013296_2_0_1"/>
<proteinExistence type="predicted"/>
<dbReference type="OrthoDB" id="10261408at2759"/>
<dbReference type="STRING" id="1531966.A0A0A1T2Q9"/>
<dbReference type="CDD" id="cd12148">
    <property type="entry name" value="fungal_TF_MHR"/>
    <property type="match status" value="1"/>
</dbReference>
<evidence type="ECO:0000313" key="6">
    <source>
        <dbReference type="Proteomes" id="UP000039046"/>
    </source>
</evidence>
<dbReference type="InterPro" id="IPR036864">
    <property type="entry name" value="Zn2-C6_fun-type_DNA-bd_sf"/>
</dbReference>
<feature type="compositionally biased region" description="Low complexity" evidence="3">
    <location>
        <begin position="98"/>
        <end position="108"/>
    </location>
</feature>
<dbReference type="InterPro" id="IPR050613">
    <property type="entry name" value="Sec_Metabolite_Reg"/>
</dbReference>
<name>A0A0A1T2Q9_9HYPO</name>
<evidence type="ECO:0000256" key="1">
    <source>
        <dbReference type="ARBA" id="ARBA00004123"/>
    </source>
</evidence>
<dbReference type="PANTHER" id="PTHR31001:SF40">
    <property type="entry name" value="ZN(II)2CYS6 TRANSCRIPTION FACTOR (EUROFUNG)"/>
    <property type="match status" value="1"/>
</dbReference>
<dbReference type="PROSITE" id="PS00463">
    <property type="entry name" value="ZN2_CY6_FUNGAL_1"/>
    <property type="match status" value="1"/>
</dbReference>
<dbReference type="Pfam" id="PF00172">
    <property type="entry name" value="Zn_clus"/>
    <property type="match status" value="1"/>
</dbReference>
<dbReference type="SUPFAM" id="SSF57701">
    <property type="entry name" value="Zn2/Cys6 DNA-binding domain"/>
    <property type="match status" value="1"/>
</dbReference>
<evidence type="ECO:0000256" key="2">
    <source>
        <dbReference type="ARBA" id="ARBA00023242"/>
    </source>
</evidence>
<reference evidence="5 6" key="1">
    <citation type="journal article" date="2015" name="Genome Announc.">
        <title>Draft Genome Sequence and Gene Annotation of the Entomopathogenic Fungus Verticillium hemipterigenum.</title>
        <authorList>
            <person name="Horn F."/>
            <person name="Habel A."/>
            <person name="Scharf D.H."/>
            <person name="Dworschak J."/>
            <person name="Brakhage A.A."/>
            <person name="Guthke R."/>
            <person name="Hertweck C."/>
            <person name="Linde J."/>
        </authorList>
    </citation>
    <scope>NUCLEOTIDE SEQUENCE [LARGE SCALE GENOMIC DNA]</scope>
</reference>
<accession>A0A0A1T2Q9</accession>
<dbReference type="CDD" id="cd00067">
    <property type="entry name" value="GAL4"/>
    <property type="match status" value="1"/>
</dbReference>
<keyword evidence="6" id="KW-1185">Reference proteome</keyword>
<dbReference type="GO" id="GO:0000981">
    <property type="term" value="F:DNA-binding transcription factor activity, RNA polymerase II-specific"/>
    <property type="evidence" value="ECO:0007669"/>
    <property type="project" value="InterPro"/>
</dbReference>
<keyword evidence="2" id="KW-0539">Nucleus</keyword>
<dbReference type="Gene3D" id="4.10.240.10">
    <property type="entry name" value="Zn(2)-C6 fungal-type DNA-binding domain"/>
    <property type="match status" value="1"/>
</dbReference>
<dbReference type="PROSITE" id="PS50048">
    <property type="entry name" value="ZN2_CY6_FUNGAL_2"/>
    <property type="match status" value="1"/>
</dbReference>
<dbReference type="EMBL" id="CDHN01000003">
    <property type="protein sequence ID" value="CEJ91481.1"/>
    <property type="molecule type" value="Genomic_DNA"/>
</dbReference>
<gene>
    <name evidence="5" type="ORF">VHEMI07191</name>
</gene>
<feature type="region of interest" description="Disordered" evidence="3">
    <location>
        <begin position="50"/>
        <end position="111"/>
    </location>
</feature>
<dbReference type="Proteomes" id="UP000039046">
    <property type="component" value="Unassembled WGS sequence"/>
</dbReference>
<comment type="subcellular location">
    <subcellularLocation>
        <location evidence="1">Nucleus</location>
    </subcellularLocation>
</comment>
<sequence length="693" mass="76629">MSPPMLRTSFRRNGTEAACEACRKRKSKCDHKRPACSYCARRKMDCYYHPAPMSRMPASRKTPSRLTPPSEKTPPGLSKQSSQAETPSLLTPLTTNDASTATSTPAAPLQSWPFTAESTTAALPKTFVSDLYEQKMRAQRMSTVRDILGSLQHVQRIRGIVDRYIAEARFTHVPRPVVKILLKLLPVTVRSDGVELVGGLDKLAQDVFASSASPVDLGPDTTWQGFCKLFSGASLRVETVGLLCSLCAMAVLFDKRSRNAVDGEFVSEMLRCGKLSLDTARELAPQTNDVLLWLACSSICLIDFLEGDTSLSVWRRMSEIAADMHALDIHHESSHSTELLPLFLSETRKRLFATVHHLDKTKAIAFSRPACVRLQNTDCVPPLDIPEDDLYSPTTPGEKLKLITMDGWSLQGTLGIMSAARVRFCFARFQEEILDIKNSTGTDRELKLKNISTRLRDSWYAMPVYVKYTPDCWDSISVGACLMLSFLFISYHNIQFTIFSMLRSSDAHTSSAELVSAAWQTLKVVLRVSKERNSGRLSTEDLPIMLLMYGVPSAVVLLDAMQQHSGSLPPEICKATLVRNLSVFISNLDTITDKTESNHFLAGRAAQHLSDRLDAVLEQPLSSGVGGGSHARRTAVSYTPETSIVSTELGQQDDDGLNDLPILVFPGPMSVEEPEWTSWALLNLDYPMTSALV</sequence>
<dbReference type="PANTHER" id="PTHR31001">
    <property type="entry name" value="UNCHARACTERIZED TRANSCRIPTIONAL REGULATORY PROTEIN"/>
    <property type="match status" value="1"/>
</dbReference>
<dbReference type="AlphaFoldDB" id="A0A0A1T2Q9"/>
<organism evidence="5 6">
    <name type="scientific">[Torrubiella] hemipterigena</name>
    <dbReference type="NCBI Taxonomy" id="1531966"/>
    <lineage>
        <taxon>Eukaryota</taxon>
        <taxon>Fungi</taxon>
        <taxon>Dikarya</taxon>
        <taxon>Ascomycota</taxon>
        <taxon>Pezizomycotina</taxon>
        <taxon>Sordariomycetes</taxon>
        <taxon>Hypocreomycetidae</taxon>
        <taxon>Hypocreales</taxon>
        <taxon>Clavicipitaceae</taxon>
        <taxon>Clavicipitaceae incertae sedis</taxon>
        <taxon>'Torrubiella' clade</taxon>
    </lineage>
</organism>
<feature type="domain" description="Zn(2)-C6 fungal-type" evidence="4">
    <location>
        <begin position="18"/>
        <end position="48"/>
    </location>
</feature>
<feature type="compositionally biased region" description="Polar residues" evidence="3">
    <location>
        <begin position="78"/>
        <end position="97"/>
    </location>
</feature>
<protein>
    <recommendedName>
        <fullName evidence="4">Zn(2)-C6 fungal-type domain-containing protein</fullName>
    </recommendedName>
</protein>
<dbReference type="GO" id="GO:0005634">
    <property type="term" value="C:nucleus"/>
    <property type="evidence" value="ECO:0007669"/>
    <property type="project" value="UniProtKB-SubCell"/>
</dbReference>
<evidence type="ECO:0000259" key="4">
    <source>
        <dbReference type="PROSITE" id="PS50048"/>
    </source>
</evidence>
<dbReference type="SMART" id="SM00066">
    <property type="entry name" value="GAL4"/>
    <property type="match status" value="1"/>
</dbReference>
<dbReference type="GO" id="GO:0008270">
    <property type="term" value="F:zinc ion binding"/>
    <property type="evidence" value="ECO:0007669"/>
    <property type="project" value="InterPro"/>
</dbReference>